<feature type="domain" description="Solute-binding protein family 5" evidence="1">
    <location>
        <begin position="74"/>
        <end position="414"/>
    </location>
</feature>
<dbReference type="InterPro" id="IPR039424">
    <property type="entry name" value="SBP_5"/>
</dbReference>
<evidence type="ECO:0000313" key="3">
    <source>
        <dbReference type="Proteomes" id="UP001596306"/>
    </source>
</evidence>
<evidence type="ECO:0000313" key="2">
    <source>
        <dbReference type="EMBL" id="MFC6355923.1"/>
    </source>
</evidence>
<organism evidence="2 3">
    <name type="scientific">Luethyella okanaganae</name>
    <dbReference type="NCBI Taxonomy" id="69372"/>
    <lineage>
        <taxon>Bacteria</taxon>
        <taxon>Bacillati</taxon>
        <taxon>Actinomycetota</taxon>
        <taxon>Actinomycetes</taxon>
        <taxon>Micrococcales</taxon>
        <taxon>Microbacteriaceae</taxon>
        <taxon>Luethyella</taxon>
    </lineage>
</organism>
<dbReference type="PANTHER" id="PTHR30290">
    <property type="entry name" value="PERIPLASMIC BINDING COMPONENT OF ABC TRANSPORTER"/>
    <property type="match status" value="1"/>
</dbReference>
<proteinExistence type="predicted"/>
<dbReference type="RefSeq" id="WP_386729420.1">
    <property type="nucleotide sequence ID" value="NZ_JBHSTP010000001.1"/>
</dbReference>
<dbReference type="CDD" id="cd08503">
    <property type="entry name" value="PBP2_NikA_DppA_OppA_like_17"/>
    <property type="match status" value="1"/>
</dbReference>
<dbReference type="Gene3D" id="3.10.105.10">
    <property type="entry name" value="Dipeptide-binding Protein, Domain 3"/>
    <property type="match status" value="1"/>
</dbReference>
<dbReference type="Proteomes" id="UP001596306">
    <property type="component" value="Unassembled WGS sequence"/>
</dbReference>
<sequence length="485" mass="51680">MAASLVLAGCSAGPDSGQQPKSGGTLRAAFAGGSTETLNYFQGPTALDYVRARLVHAPLCELDPDAPDGVGYGVVKSIDVSDDLSEYTLHLRDGVSFTDGSAVTAKDALYSLRAPVLLKGLPFMKLVARNFDLDAASTRDASTVVLPTLSPTADGRELICQSMLAIKDGTTEFTQETPSSGPFTIAAFEPGQSTLLKRNDHFYGKASSLDAIELVSIPDGTARVNALRQGQVDYISGITPAQARSLDSADQVAVATSELPYASYQAFSMNLSFTPFADPRVREALKLAVDRERIIENVYYGHAFEGNDVPALGFPSYNTTLKQRAYDPDRARELLAEAGQNGMSVELTAGPELPGMVETATLIVEDLKAIGVNATLRELAPGQLFADYPAYLALPFKAGYNPPAMFEPNYTPGDFPEVDALVKTARSATDAQARLTASHEAQQLLWQQGNQIAPVFVPTISAAATGVSGVRELQFPDLSRATITR</sequence>
<dbReference type="PANTHER" id="PTHR30290:SF65">
    <property type="entry name" value="MONOACYL PHOSPHATIDYLINOSITOL TETRAMANNOSIDE-BINDING PROTEIN LPQW-RELATED"/>
    <property type="match status" value="1"/>
</dbReference>
<evidence type="ECO:0000259" key="1">
    <source>
        <dbReference type="Pfam" id="PF00496"/>
    </source>
</evidence>
<dbReference type="Gene3D" id="3.40.190.10">
    <property type="entry name" value="Periplasmic binding protein-like II"/>
    <property type="match status" value="1"/>
</dbReference>
<gene>
    <name evidence="2" type="ORF">ACFQB0_07360</name>
</gene>
<accession>A0ABW1VDR7</accession>
<dbReference type="Pfam" id="PF00496">
    <property type="entry name" value="SBP_bac_5"/>
    <property type="match status" value="1"/>
</dbReference>
<dbReference type="EMBL" id="JBHSTP010000001">
    <property type="protein sequence ID" value="MFC6355923.1"/>
    <property type="molecule type" value="Genomic_DNA"/>
</dbReference>
<comment type="caution">
    <text evidence="2">The sequence shown here is derived from an EMBL/GenBank/DDBJ whole genome shotgun (WGS) entry which is preliminary data.</text>
</comment>
<dbReference type="InterPro" id="IPR030678">
    <property type="entry name" value="Peptide/Ni-bd"/>
</dbReference>
<keyword evidence="3" id="KW-1185">Reference proteome</keyword>
<dbReference type="SUPFAM" id="SSF53850">
    <property type="entry name" value="Periplasmic binding protein-like II"/>
    <property type="match status" value="1"/>
</dbReference>
<reference evidence="3" key="1">
    <citation type="journal article" date="2019" name="Int. J. Syst. Evol. Microbiol.">
        <title>The Global Catalogue of Microorganisms (GCM) 10K type strain sequencing project: providing services to taxonomists for standard genome sequencing and annotation.</title>
        <authorList>
            <consortium name="The Broad Institute Genomics Platform"/>
            <consortium name="The Broad Institute Genome Sequencing Center for Infectious Disease"/>
            <person name="Wu L."/>
            <person name="Ma J."/>
        </authorList>
    </citation>
    <scope>NUCLEOTIDE SEQUENCE [LARGE SCALE GENOMIC DNA]</scope>
    <source>
        <strain evidence="3">CCUG 43304</strain>
    </source>
</reference>
<protein>
    <submittedName>
        <fullName evidence="2">ABC transporter substrate-binding protein</fullName>
    </submittedName>
</protein>
<name>A0ABW1VDR7_9MICO</name>
<dbReference type="InterPro" id="IPR000914">
    <property type="entry name" value="SBP_5_dom"/>
</dbReference>
<dbReference type="PIRSF" id="PIRSF002741">
    <property type="entry name" value="MppA"/>
    <property type="match status" value="1"/>
</dbReference>